<protein>
    <submittedName>
        <fullName evidence="4">TIGR04388 family protein</fullName>
    </submittedName>
</protein>
<feature type="coiled-coil region" evidence="1">
    <location>
        <begin position="2293"/>
        <end position="2334"/>
    </location>
</feature>
<reference evidence="4" key="1">
    <citation type="journal article" date="2019" name="PLoS Negl. Trop. Dis.">
        <title>Revisiting the worldwide diversity of Leptospira species in the environment.</title>
        <authorList>
            <person name="Vincent A.T."/>
            <person name="Schiettekatte O."/>
            <person name="Bourhy P."/>
            <person name="Veyrier F.J."/>
            <person name="Picardeau M."/>
        </authorList>
    </citation>
    <scope>NUCLEOTIDE SEQUENCE [LARGE SCALE GENOMIC DNA]</scope>
    <source>
        <strain evidence="4">201800301</strain>
    </source>
</reference>
<comment type="caution">
    <text evidence="4">The sequence shown here is derived from an EMBL/GenBank/DDBJ whole genome shotgun (WGS) entry which is preliminary data.</text>
</comment>
<feature type="coiled-coil region" evidence="1">
    <location>
        <begin position="214"/>
        <end position="248"/>
    </location>
</feature>
<dbReference type="PROSITE" id="PS50818">
    <property type="entry name" value="INTEIN_C_TER"/>
    <property type="match status" value="1"/>
</dbReference>
<dbReference type="Pfam" id="PF14890">
    <property type="entry name" value="Intein_splicing"/>
    <property type="match status" value="1"/>
</dbReference>
<keyword evidence="1" id="KW-0175">Coiled coil</keyword>
<evidence type="ECO:0000313" key="4">
    <source>
        <dbReference type="EMBL" id="TGK43541.1"/>
    </source>
</evidence>
<name>A0A4R9HAP1_9LEPT</name>
<dbReference type="RefSeq" id="WP_135772640.1">
    <property type="nucleotide sequence ID" value="NZ_RQEY01000005.1"/>
</dbReference>
<keyword evidence="5" id="KW-1185">Reference proteome</keyword>
<dbReference type="InterPro" id="IPR036844">
    <property type="entry name" value="Hint_dom_sf"/>
</dbReference>
<evidence type="ECO:0000259" key="3">
    <source>
        <dbReference type="SMART" id="SM00306"/>
    </source>
</evidence>
<gene>
    <name evidence="4" type="ORF">EHO65_02560</name>
</gene>
<dbReference type="InterPro" id="IPR003586">
    <property type="entry name" value="Hint_dom_C"/>
</dbReference>
<dbReference type="InterPro" id="IPR003587">
    <property type="entry name" value="Hint_dom_N"/>
</dbReference>
<dbReference type="PROSITE" id="PS50817">
    <property type="entry name" value="INTEIN_N_TER"/>
    <property type="match status" value="1"/>
</dbReference>
<dbReference type="GO" id="GO:0016539">
    <property type="term" value="P:intein-mediated protein splicing"/>
    <property type="evidence" value="ECO:0007669"/>
    <property type="project" value="InterPro"/>
</dbReference>
<evidence type="ECO:0000259" key="2">
    <source>
        <dbReference type="SMART" id="SM00305"/>
    </source>
</evidence>
<evidence type="ECO:0000256" key="1">
    <source>
        <dbReference type="SAM" id="Coils"/>
    </source>
</evidence>
<dbReference type="SMART" id="SM00305">
    <property type="entry name" value="HintC"/>
    <property type="match status" value="1"/>
</dbReference>
<feature type="domain" description="Hint" evidence="2">
    <location>
        <begin position="2121"/>
        <end position="2167"/>
    </location>
</feature>
<feature type="coiled-coil region" evidence="1">
    <location>
        <begin position="2731"/>
        <end position="2814"/>
    </location>
</feature>
<proteinExistence type="predicted"/>
<dbReference type="NCBIfam" id="TIGR04388">
    <property type="entry name" value="Lepto_longest"/>
    <property type="match status" value="1"/>
</dbReference>
<dbReference type="SMART" id="SM00306">
    <property type="entry name" value="HintN"/>
    <property type="match status" value="1"/>
</dbReference>
<dbReference type="InterPro" id="IPR006141">
    <property type="entry name" value="Intein_N"/>
</dbReference>
<feature type="domain" description="Hint" evidence="3">
    <location>
        <begin position="1970"/>
        <end position="2083"/>
    </location>
</feature>
<accession>A0A4R9HAP1</accession>
<dbReference type="Proteomes" id="UP000298097">
    <property type="component" value="Unassembled WGS sequence"/>
</dbReference>
<dbReference type="InterPro" id="IPR030934">
    <property type="entry name" value="Intein_C"/>
</dbReference>
<dbReference type="EMBL" id="RQEY01000005">
    <property type="protein sequence ID" value="TGK43541.1"/>
    <property type="molecule type" value="Genomic_DNA"/>
</dbReference>
<feature type="coiled-coil region" evidence="1">
    <location>
        <begin position="2507"/>
        <end position="2544"/>
    </location>
</feature>
<dbReference type="Gene3D" id="2.170.16.10">
    <property type="entry name" value="Hedgehog/Intein (Hint) domain"/>
    <property type="match status" value="1"/>
</dbReference>
<dbReference type="InterPro" id="IPR030885">
    <property type="entry name" value="Lepto_longest"/>
</dbReference>
<evidence type="ECO:0000313" key="5">
    <source>
        <dbReference type="Proteomes" id="UP000298097"/>
    </source>
</evidence>
<sequence length="3026" mass="331886">MSRYIQKTKYILLLFLLFIGLDRSFPQSVTVPTLNAPVFNGTSLDQTFVLADKMQSISNWDAFVFQSLGVLQSQWEIQLQMQITQMVNSIDTSDHYATVADYQSYVYDSLQGQANELLLEWQQAAELEITQERSKYLGDVFGENSASTQAAMDSFSTQWEQFVNGQGMDLNQGGSNNQASLNGAQQNLENMETQWWNQFNYNIQNGLWTYQQALQNLTQSYQNILNQINQTESQYQAYLAMVQQTEANVKDQIQSSLDGYQTYLNDNDLFWNSINVVYDNDVNSYVIAACASGHVCNTYEYDKATGQFFSQGACPLGQSCVSVLYDTTDKKYLEASCPTGHTCDGEEKENISIRTGLNADGKAFQTAINNVIGALQTGYTMPAIFDSTSGTMLNYNIGCLNGDTCVKGWYDSSTSSFTTGTCSNTSTCYSAVVNTSGSSLTGTYFATTCNVGDTSCVVCASGHSCKVQTMDATLLYASNQMMNFLNNELGVVQTGLQNLINGGNGSGQIHAGSSEYQDRCLGVTAFYSADCGNFATPTAGSSIAVSMADYNDSANTTGMAGLSKMIANYIDGSVSQIDLVNWIMSAYSDSLLTGKDSGFFAMLGLNPGTTISSIADADLVAFNDENYTFDGWAGDWSNDYCHYWGGCSWIYDTNQSYSEARADFAKYHADVFLWWGGVPVGGVLGVEQIQDHLWIDLTLNTQNNNSSANVTTYQDLVLQLQSFQYDWTQNVMPSITNWVAQVANYQAQYDNWQIEKAAAIAEAQSTYSQGVSDLQSQESAWMASMNAVQNSAEKAFNAAENALRDAKGQSNYDTLYAQIMAGLNQGKGGLNANSEASADLASYTESLANLSKGLNDKSSSGVPDSTLLSNFANSFSNLVAGASNLSLLSATNNSVMDSTANYMIGIADSMRNEKTFKQNGVGNLLEAYHIQTKEVKGESYVLDHGQRIAMLDDHGNQKKDGEGNLVYKTVSDWLQEKCGDDLSNDACSKFVENKYSEVTVNADGSISATTKAYTGKNHLRAGGDATNYNDYVFDTENKVVTVNAPKRALMGRGISSLGNVFDAENNGVGDYISSSFGNINSYLSNSKTSVNLFSEVSAFNLRNSSLSNMASNSAMSQVKVANMVVDYVKSVLLGGVGTGEWVAGQVNQAVQDVYASALVKVFDLDPQTASFVAGMYMTNQAAHQARHEMNTQYGGHGWLLHKYEDLVDNMGVIGDYIKYSNPIGWGFEAVTLADKTHNADNLKALDAWHNFKYNVASFGIQKYGQEHGWDANQTAMAGQFVADYMKMKDAKHALGIDGAAFSLNSLNGLNKLLGSYVDGWVTEGAGGILSGLAHLGGDLGIVGESAERNFNKDLRYAINDIKLKDIKDAIHQWKNDQPQIAREMIKLYGDSQGWSDAEKNMWADLYGNYVAREQAENDLHARNGFVVTWVDDRLFSGGITSLIGKGIRGLTTAVADVGRDWGLSSEEFTDSVYKQSKDWSNDISGADIKARMQTGAINKASVQTDLRDKLFDWIGDQLSPQFAGLDGHSIGLLLKHQIDTREAHKAAREQRLQDAQLIGQVAAAAALAYFAGPAGAKAAGELFAAIGLEGTAVATYAAGTYTTAVAGMNVSITGAQIMVAATSAVAQGILGFQTGGDNGAVAGILNAAISALTVGTKTPLTGYVSWTKHQNANLLTGQQEVKGGWGGGVTYNGGVVKDLAGVIGANSGGIGLSFNPGSGLSIDANVGFSNNLGVGLSYNTSDGNYTASGQYNIKVADKQSLTLSMSASKTGQASAGVGYNYGGHENVSPLLKGTGGSITFSNDGSVGVSGQIIGATIGSIAYNTETRQWGKLALNQNFQYEFNQGWAADNAANNEQESSRKIAEVEGRTLVKDGKLSQQQYDDLIAKDPGALREKFADYSHTIGKDDLAKLVQTMDGVATEMGYKFKATNDSSDGAEGFFKKLAGSVKQSFGIADDGIAAIDKDGNFKYSVCFEGDTLISTRDGMKRISEIKIGDYVKSLNEETGEVTYKKVLRTYQREVSQVYKVTYENGTSVTATGEHPFRVINGEDRRVSFENSDIDTGRNSSWVKAGSLTTKDRSVTLASIQNAERKNSSNRQFMQAGISLAAVVNRSQAAWDDVEKGTLGIRKVEVIEKKEKVYNLEVEENHTYFVSKDAVLVHNQCFKDALTGQWNLGDKERLFVNTGIWENGTNGKGLSSGSTLPEIRVAANRNKPTPELDGWANDTLKNANNSKYMKIVSSPEYKEAENQRNNTVTRHGNLLRWKEEMKGILKLVELGSRRPQSLDEANDYITLKKFAEKEIRETDKKLIDARKQFDEANRKVAEKAKELSDREDRRIASANPIDKLAGKDIKFKDIGVANIFDDPNKQVPNTNVKLKPDGAVEDKALQVTAKGKQVASKEADKIRKGEDESTREIVLNNNRYKRRIDDKTGEAVYEREYDKGVKEEIRINNKNQVEQKLSWNSLLGYGPEESKITVFEPSGKVVDTSGKDKTEKVAAVKKAEEKRPTKEELARLNEELNSDKHLNENENNEVADLKRKLQVVAGKDRQKITEEIREKRIRAYVRDNKLAEDLSEVNQKDLTDNLRKIASGAKDSNEAGEKASNLLQAAAGGPTDDSFPNRGNLSKEISRTWKKTKNQIRTALDERRVREQKENTKFEFDEKGNFRIVTPKQEPEYIGFDSVSEILDYNKSNQSHTKYTDMSSGKGGVAEQLHDDVDLFRFNKETKYYYQEELDAATQNKDTLTKSINAVETANKGLKTDISKLKEQISSLKRDKKSDPNELSQKQSTLKIKEGILKQNQDSVSNAQKELDKTKKLVNYFEGKKAIFEESKDWLMSDDKNVQQVTAGVTSGICYGLADYKLLQSNGLVKESFGEWYRDQVRKGNLKKGGTQAGGYGVFVGAQEDGDDGLFGGYESVRIPDEGKDADLTGELKRSMDYDKVIDRLKAEGVKSFKVWIDKTDYQGYGTDLNTDRTGQHYFVVAWSDKDNDFIMMDHNSNDTYHNKILDPDKFKLIRRITYIKPNQSKGKK</sequence>
<organism evidence="4 5">
    <name type="scientific">Leptospira andrefontaineae</name>
    <dbReference type="NCBI Taxonomy" id="2484976"/>
    <lineage>
        <taxon>Bacteria</taxon>
        <taxon>Pseudomonadati</taxon>
        <taxon>Spirochaetota</taxon>
        <taxon>Spirochaetia</taxon>
        <taxon>Leptospirales</taxon>
        <taxon>Leptospiraceae</taxon>
        <taxon>Leptospira</taxon>
    </lineage>
</organism>
<dbReference type="NCBIfam" id="TIGR01443">
    <property type="entry name" value="intein_Cterm"/>
    <property type="match status" value="1"/>
</dbReference>
<dbReference type="OrthoDB" id="309913at2"/>
<dbReference type="SUPFAM" id="SSF51294">
    <property type="entry name" value="Hedgehog/intein (Hint) domain"/>
    <property type="match status" value="1"/>
</dbReference>
<dbReference type="CDD" id="cd00081">
    <property type="entry name" value="Hint"/>
    <property type="match status" value="1"/>
</dbReference>
<dbReference type="NCBIfam" id="TIGR01445">
    <property type="entry name" value="intein_Nterm"/>
    <property type="match status" value="1"/>
</dbReference>